<evidence type="ECO:0000259" key="7">
    <source>
        <dbReference type="Pfam" id="PF02687"/>
    </source>
</evidence>
<feature type="domain" description="ABC3 transporter permease C-terminal" evidence="7">
    <location>
        <begin position="255"/>
        <end position="371"/>
    </location>
</feature>
<dbReference type="Proteomes" id="UP000425411">
    <property type="component" value="Chromosome"/>
</dbReference>
<keyword evidence="5 6" id="KW-0472">Membrane</keyword>
<evidence type="ECO:0000313" key="8">
    <source>
        <dbReference type="EMBL" id="QGS08719.1"/>
    </source>
</evidence>
<comment type="subcellular location">
    <subcellularLocation>
        <location evidence="1">Cell membrane</location>
        <topology evidence="1">Multi-pass membrane protein</topology>
    </subcellularLocation>
</comment>
<evidence type="ECO:0000256" key="5">
    <source>
        <dbReference type="ARBA" id="ARBA00023136"/>
    </source>
</evidence>
<dbReference type="InterPro" id="IPR003838">
    <property type="entry name" value="ABC3_permease_C"/>
</dbReference>
<organism evidence="8 9">
    <name type="scientific">Gemella morbillorum</name>
    <dbReference type="NCBI Taxonomy" id="29391"/>
    <lineage>
        <taxon>Bacteria</taxon>
        <taxon>Bacillati</taxon>
        <taxon>Bacillota</taxon>
        <taxon>Bacilli</taxon>
        <taxon>Bacillales</taxon>
        <taxon>Gemellaceae</taxon>
        <taxon>Gemella</taxon>
    </lineage>
</organism>
<gene>
    <name evidence="8" type="ORF">FOC49_01915</name>
</gene>
<feature type="domain" description="ABC3 transporter permease C-terminal" evidence="7">
    <location>
        <begin position="64"/>
        <end position="175"/>
    </location>
</feature>
<evidence type="ECO:0000256" key="2">
    <source>
        <dbReference type="ARBA" id="ARBA00022475"/>
    </source>
</evidence>
<feature type="transmembrane region" description="Helical" evidence="6">
    <location>
        <begin position="347"/>
        <end position="366"/>
    </location>
</feature>
<keyword evidence="2" id="KW-1003">Cell membrane</keyword>
<dbReference type="AlphaFoldDB" id="A0AAP9HC85"/>
<dbReference type="RefSeq" id="WP_004632929.1">
    <property type="nucleotide sequence ID" value="NZ_CP046314.1"/>
</dbReference>
<feature type="transmembrane region" description="Helical" evidence="6">
    <location>
        <begin position="254"/>
        <end position="276"/>
    </location>
</feature>
<reference evidence="8 9" key="1">
    <citation type="submission" date="2019-11" db="EMBL/GenBank/DDBJ databases">
        <title>FDA dAtabase for Regulatory Grade micrObial Sequences (FDA-ARGOS): Supporting development and validation of Infectious Disease Dx tests.</title>
        <authorList>
            <person name="Turner S."/>
            <person name="Byrd R."/>
            <person name="Tallon L."/>
            <person name="Sadzewicz L."/>
            <person name="Vavikolanu K."/>
            <person name="Mehta A."/>
            <person name="Aluvathingal J."/>
            <person name="Nadendla S."/>
            <person name="Myers T."/>
            <person name="Yan Y."/>
            <person name="Sichtig H."/>
        </authorList>
    </citation>
    <scope>NUCLEOTIDE SEQUENCE [LARGE SCALE GENOMIC DNA]</scope>
    <source>
        <strain evidence="8 9">FDAARGOS_741</strain>
    </source>
</reference>
<accession>A0AAP9HC85</accession>
<protein>
    <submittedName>
        <fullName evidence="8">FtsX-like permease family protein</fullName>
    </submittedName>
</protein>
<sequence>MIVEVKDLKKAIAVVIISFCAVFVTTLFFNFYLDLKDLDITTLNLIQKKFYDTQLIVSKFVIIVTGVILSISSVIMLLFYIKQHIDQSKHKIGILKALGYSNMFISKNFSVFSLLIFLGTFLGFGSSYLLMPKFYESRNKDNILTNLTIDFHLQPLIYLVLLPTLLFLILSMMYVLLKLNVPTTVLLKQLELKNKIIKKRKLKIQEKFIKELESTILYSNKTLIFFIIFAAMSFSSMIQMSLGMRDFVDTIIRMIMTVIGVILSLSILLITLEVIVSNNKKNISILNIMGYSVSECSQIVLSKYRIVALIGFIIGTVYQYVLIKVLLIKLSKELDSQVVYNFDYLSLLISLVLFILIYELFIRYYYKKIRMIDAKKIILD</sequence>
<dbReference type="PANTHER" id="PTHR30287">
    <property type="entry name" value="MEMBRANE COMPONENT OF PREDICTED ABC SUPERFAMILY METABOLITE UPTAKE TRANSPORTER"/>
    <property type="match status" value="1"/>
</dbReference>
<evidence type="ECO:0000256" key="1">
    <source>
        <dbReference type="ARBA" id="ARBA00004651"/>
    </source>
</evidence>
<feature type="transmembrane region" description="Helical" evidence="6">
    <location>
        <begin position="156"/>
        <end position="177"/>
    </location>
</feature>
<feature type="transmembrane region" description="Helical" evidence="6">
    <location>
        <begin position="60"/>
        <end position="81"/>
    </location>
</feature>
<dbReference type="PANTHER" id="PTHR30287:SF2">
    <property type="entry name" value="BLL1001 PROTEIN"/>
    <property type="match status" value="1"/>
</dbReference>
<proteinExistence type="predicted"/>
<evidence type="ECO:0000256" key="6">
    <source>
        <dbReference type="SAM" id="Phobius"/>
    </source>
</evidence>
<feature type="transmembrane region" description="Helical" evidence="6">
    <location>
        <begin position="109"/>
        <end position="131"/>
    </location>
</feature>
<feature type="transmembrane region" description="Helical" evidence="6">
    <location>
        <begin position="223"/>
        <end position="242"/>
    </location>
</feature>
<keyword evidence="4 6" id="KW-1133">Transmembrane helix</keyword>
<evidence type="ECO:0000256" key="3">
    <source>
        <dbReference type="ARBA" id="ARBA00022692"/>
    </source>
</evidence>
<dbReference type="Pfam" id="PF02687">
    <property type="entry name" value="FtsX"/>
    <property type="match status" value="2"/>
</dbReference>
<keyword evidence="9" id="KW-1185">Reference proteome</keyword>
<feature type="transmembrane region" description="Helical" evidence="6">
    <location>
        <begin position="306"/>
        <end position="327"/>
    </location>
</feature>
<dbReference type="EMBL" id="CP046314">
    <property type="protein sequence ID" value="QGS08719.1"/>
    <property type="molecule type" value="Genomic_DNA"/>
</dbReference>
<feature type="transmembrane region" description="Helical" evidence="6">
    <location>
        <begin position="12"/>
        <end position="33"/>
    </location>
</feature>
<name>A0AAP9HC85_9BACL</name>
<keyword evidence="3 6" id="KW-0812">Transmembrane</keyword>
<dbReference type="GO" id="GO:0005886">
    <property type="term" value="C:plasma membrane"/>
    <property type="evidence" value="ECO:0007669"/>
    <property type="project" value="UniProtKB-SubCell"/>
</dbReference>
<evidence type="ECO:0000256" key="4">
    <source>
        <dbReference type="ARBA" id="ARBA00022989"/>
    </source>
</evidence>
<evidence type="ECO:0000313" key="9">
    <source>
        <dbReference type="Proteomes" id="UP000425411"/>
    </source>
</evidence>
<dbReference type="InterPro" id="IPR038766">
    <property type="entry name" value="Membrane_comp_ABC_pdt"/>
</dbReference>